<organism evidence="9">
    <name type="scientific">Hymenolepis diminuta</name>
    <name type="common">Rat tapeworm</name>
    <dbReference type="NCBI Taxonomy" id="6216"/>
    <lineage>
        <taxon>Eukaryota</taxon>
        <taxon>Metazoa</taxon>
        <taxon>Spiralia</taxon>
        <taxon>Lophotrochozoa</taxon>
        <taxon>Platyhelminthes</taxon>
        <taxon>Cestoda</taxon>
        <taxon>Eucestoda</taxon>
        <taxon>Cyclophyllidea</taxon>
        <taxon>Hymenolepididae</taxon>
        <taxon>Hymenolepis</taxon>
    </lineage>
</organism>
<comment type="subcellular location">
    <subcellularLocation>
        <location evidence="1">Nucleus</location>
    </subcellularLocation>
</comment>
<dbReference type="GO" id="GO:0006397">
    <property type="term" value="P:mRNA processing"/>
    <property type="evidence" value="ECO:0007669"/>
    <property type="project" value="UniProtKB-KW"/>
</dbReference>
<dbReference type="PANTHER" id="PTHR15245:SF20">
    <property type="entry name" value="SYMPLEKIN"/>
    <property type="match status" value="1"/>
</dbReference>
<name>A0A158QEY3_HYMDI</name>
<evidence type="ECO:0000256" key="4">
    <source>
        <dbReference type="SAM" id="MobiDB-lite"/>
    </source>
</evidence>
<dbReference type="GO" id="GO:0005847">
    <property type="term" value="C:mRNA cleavage and polyadenylation specificity factor complex"/>
    <property type="evidence" value="ECO:0007669"/>
    <property type="project" value="TreeGrafter"/>
</dbReference>
<evidence type="ECO:0000259" key="5">
    <source>
        <dbReference type="Pfam" id="PF11935"/>
    </source>
</evidence>
<gene>
    <name evidence="7" type="ORF">HDID_LOCUS8072</name>
</gene>
<dbReference type="InterPro" id="IPR022075">
    <property type="entry name" value="Symplekin_C"/>
</dbReference>
<dbReference type="OrthoDB" id="331600at2759"/>
<dbReference type="InterPro" id="IPR032460">
    <property type="entry name" value="Symplekin/Pta1_N"/>
</dbReference>
<dbReference type="InterPro" id="IPR021850">
    <property type="entry name" value="Symplekin/Pta1"/>
</dbReference>
<dbReference type="STRING" id="6216.A0A158QEY3"/>
<evidence type="ECO:0000259" key="6">
    <source>
        <dbReference type="Pfam" id="PF12295"/>
    </source>
</evidence>
<dbReference type="InterPro" id="IPR016024">
    <property type="entry name" value="ARM-type_fold"/>
</dbReference>
<sequence length="1083" mass="122935">MRKIDQFSRVADLIHDASLTYDVSEKLELLYQVKELILNFDRSLLNIFFDEVVIFHLRSLAESNLIPRSVVTLCHLYGRSLHAEPPVAVVLKSIVESMKVIYSLSLSQFVEDINEDSPAFENFRFSRSTINQLCANLGNKVRIAIVKFVEMVIIQQSSIPPNSTKSIAQSPNSAAIANSKQSHLLTEAKMFLSGLQDVVLKPEDGEKFLSIVTGTFLESLLNSFANIAKQCPQFFGEIVQFFENFHRELPFLMNRSQVESTETRMKSVLLTLLSYSKQICSNYQNRIISLLNRLGATRFEITYGISLPNHQSTFVTPDENEVKCYDLDSPVSLKCCESTSRLDEITYHIIPKLIPPNVVDLLILSMANLPSELPSNFKSSIPFGDSKVHIRTLASHLASLMISWAKSGDSSNQTLFNQFLSTKSPKQNAFNVEKLIQPIPSYRRRAYKDDAFKRILAFNPSSSCPEVFSKCPALDVKDEIRSKLILKLALRTSKLSDPHKILLENALSKPEENFDLLMSLLIHEYSQLKNVPENRKGPESVDTSNATEGESRKSSVTSIRSNLNCYEVLFNRILHQIAEPGIRKPYLNRFFLESPSYPPDIMSFFKKYCSAPQQAEYGFEIMRTLIETRSSQWHEKLLNLSFAFSAYEEPTIRNAAIKAIWQLADSNSHWEKVVEDRAVRFMKRILQREPTGEIFSDLYIKLPVLTDKWNTETYKLCSHLFFGIMPRKLGRLLPNLAEIYIAGNEAVQTFILQNMDDAICQVSLLSPHLLSLLKHCPRGAESLVVRILHFLTDPKKVTPEKPNIQIMPPRSIVKSMLRLCRECGNDARVIIPGIVALNKTEVNEFLPRIFQLGDTFIKLAISRLLKASFGTQPPPDPYNSGFGRHSPSENVNVELLTPSDLLVAIHLLEFAKISKVNGQTVQKGGTNLNPQSIQQAIKYCLKKRQVFTPKRLAEVINRILDHSTLPKVLFFTLLQALDMHPKLSEFTLEFLLKMIKKQLWNGFINCCLKIKNKSYEALLKLPPKHLRGAFEQSPELQTIIRQFVEKFPPASRARVPKEVLKALQLKANSSQQSGGNQEIKTLP</sequence>
<feature type="domain" description="Symplekin C-terminal" evidence="6">
    <location>
        <begin position="826"/>
        <end position="1032"/>
    </location>
</feature>
<keyword evidence="2" id="KW-0507">mRNA processing</keyword>
<dbReference type="Gene3D" id="1.25.10.10">
    <property type="entry name" value="Leucine-rich Repeat Variant"/>
    <property type="match status" value="1"/>
</dbReference>
<dbReference type="PANTHER" id="PTHR15245">
    <property type="entry name" value="SYMPLEKIN-RELATED"/>
    <property type="match status" value="1"/>
</dbReference>
<dbReference type="Pfam" id="PF12295">
    <property type="entry name" value="Symplekin_C"/>
    <property type="match status" value="1"/>
</dbReference>
<evidence type="ECO:0000256" key="2">
    <source>
        <dbReference type="ARBA" id="ARBA00022664"/>
    </source>
</evidence>
<dbReference type="Proteomes" id="UP000274504">
    <property type="component" value="Unassembled WGS sequence"/>
</dbReference>
<reference evidence="9" key="1">
    <citation type="submission" date="2016-04" db="UniProtKB">
        <authorList>
            <consortium name="WormBaseParasite"/>
        </authorList>
    </citation>
    <scope>IDENTIFICATION</scope>
</reference>
<dbReference type="WBParaSite" id="HDID_0000807401-mRNA-1">
    <property type="protein sequence ID" value="HDID_0000807401-mRNA-1"/>
    <property type="gene ID" value="HDID_0000807401"/>
</dbReference>
<dbReference type="EMBL" id="UYSG01011021">
    <property type="protein sequence ID" value="VDL60390.1"/>
    <property type="molecule type" value="Genomic_DNA"/>
</dbReference>
<dbReference type="InterPro" id="IPR011989">
    <property type="entry name" value="ARM-like"/>
</dbReference>
<keyword evidence="3" id="KW-0539">Nucleus</keyword>
<dbReference type="AlphaFoldDB" id="A0A158QEY3"/>
<protein>
    <submittedName>
        <fullName evidence="9">Non-specific serine/threonine protein kinase</fullName>
    </submittedName>
</protein>
<evidence type="ECO:0000256" key="1">
    <source>
        <dbReference type="ARBA" id="ARBA00004123"/>
    </source>
</evidence>
<feature type="region of interest" description="Disordered" evidence="4">
    <location>
        <begin position="531"/>
        <end position="553"/>
    </location>
</feature>
<dbReference type="Pfam" id="PF11935">
    <property type="entry name" value="SYMPK_PTA1_N"/>
    <property type="match status" value="1"/>
</dbReference>
<dbReference type="SUPFAM" id="SSF48371">
    <property type="entry name" value="ARM repeat"/>
    <property type="match status" value="1"/>
</dbReference>
<evidence type="ECO:0000313" key="9">
    <source>
        <dbReference type="WBParaSite" id="HDID_0000807401-mRNA-1"/>
    </source>
</evidence>
<evidence type="ECO:0000313" key="7">
    <source>
        <dbReference type="EMBL" id="VDL60390.1"/>
    </source>
</evidence>
<accession>A0A158QEY3</accession>
<proteinExistence type="predicted"/>
<feature type="domain" description="Symplekin/Pta1 N-terminal" evidence="5">
    <location>
        <begin position="89"/>
        <end position="301"/>
    </location>
</feature>
<feature type="compositionally biased region" description="Polar residues" evidence="4">
    <location>
        <begin position="541"/>
        <end position="553"/>
    </location>
</feature>
<evidence type="ECO:0000313" key="8">
    <source>
        <dbReference type="Proteomes" id="UP000274504"/>
    </source>
</evidence>
<evidence type="ECO:0000256" key="3">
    <source>
        <dbReference type="ARBA" id="ARBA00023242"/>
    </source>
</evidence>
<reference evidence="7 8" key="2">
    <citation type="submission" date="2018-11" db="EMBL/GenBank/DDBJ databases">
        <authorList>
            <consortium name="Pathogen Informatics"/>
        </authorList>
    </citation>
    <scope>NUCLEOTIDE SEQUENCE [LARGE SCALE GENOMIC DNA]</scope>
</reference>